<proteinExistence type="predicted"/>
<accession>A0AAV7MPA7</accession>
<sequence length="86" mass="9565">MTSLQTPHPLESAPHLLRLSVHCLCRSSQEGRMPKNRALCYEEEHDPRTKAVGMRLMAVVASIKKHDLQTKNPPKVIAALKMAGPI</sequence>
<comment type="caution">
    <text evidence="1">The sequence shown here is derived from an EMBL/GenBank/DDBJ whole genome shotgun (WGS) entry which is preliminary data.</text>
</comment>
<gene>
    <name evidence="1" type="ORF">NDU88_002015</name>
</gene>
<evidence type="ECO:0000313" key="1">
    <source>
        <dbReference type="EMBL" id="KAJ1104605.1"/>
    </source>
</evidence>
<name>A0AAV7MPA7_PLEWA</name>
<reference evidence="1" key="1">
    <citation type="journal article" date="2022" name="bioRxiv">
        <title>Sequencing and chromosome-scale assembly of the giantPleurodeles waltlgenome.</title>
        <authorList>
            <person name="Brown T."/>
            <person name="Elewa A."/>
            <person name="Iarovenko S."/>
            <person name="Subramanian E."/>
            <person name="Araus A.J."/>
            <person name="Petzold A."/>
            <person name="Susuki M."/>
            <person name="Suzuki K.-i.T."/>
            <person name="Hayashi T."/>
            <person name="Toyoda A."/>
            <person name="Oliveira C."/>
            <person name="Osipova E."/>
            <person name="Leigh N.D."/>
            <person name="Simon A."/>
            <person name="Yun M.H."/>
        </authorList>
    </citation>
    <scope>NUCLEOTIDE SEQUENCE</scope>
    <source>
        <strain evidence="1">20211129_DDA</strain>
        <tissue evidence="1">Liver</tissue>
    </source>
</reference>
<dbReference type="EMBL" id="JANPWB010000013">
    <property type="protein sequence ID" value="KAJ1104605.1"/>
    <property type="molecule type" value="Genomic_DNA"/>
</dbReference>
<organism evidence="1 2">
    <name type="scientific">Pleurodeles waltl</name>
    <name type="common">Iberian ribbed newt</name>
    <dbReference type="NCBI Taxonomy" id="8319"/>
    <lineage>
        <taxon>Eukaryota</taxon>
        <taxon>Metazoa</taxon>
        <taxon>Chordata</taxon>
        <taxon>Craniata</taxon>
        <taxon>Vertebrata</taxon>
        <taxon>Euteleostomi</taxon>
        <taxon>Amphibia</taxon>
        <taxon>Batrachia</taxon>
        <taxon>Caudata</taxon>
        <taxon>Salamandroidea</taxon>
        <taxon>Salamandridae</taxon>
        <taxon>Pleurodelinae</taxon>
        <taxon>Pleurodeles</taxon>
    </lineage>
</organism>
<dbReference type="Proteomes" id="UP001066276">
    <property type="component" value="Chromosome 9"/>
</dbReference>
<evidence type="ECO:0000313" key="2">
    <source>
        <dbReference type="Proteomes" id="UP001066276"/>
    </source>
</evidence>
<protein>
    <submittedName>
        <fullName evidence="1">Uncharacterized protein</fullName>
    </submittedName>
</protein>
<dbReference type="AlphaFoldDB" id="A0AAV7MPA7"/>
<keyword evidence="2" id="KW-1185">Reference proteome</keyword>